<evidence type="ECO:0000313" key="1">
    <source>
        <dbReference type="EnsemblMetazoa" id="PPA38300.1"/>
    </source>
</evidence>
<dbReference type="AlphaFoldDB" id="A0A2A6CFZ9"/>
<proteinExistence type="predicted"/>
<accession>A0A8R1YWR3</accession>
<sequence length="106" mass="11607">MQVRILLPPTPMEEDKGRNGNVGNSMRTLYFIYALPLALSCIPMKPTGFKGEYLFETADGLDQIQIDGQLFCKDPKWIIQSIGSTNGQTLQQATGVASVSVVCLIL</sequence>
<dbReference type="EnsemblMetazoa" id="PPA38300.1">
    <property type="protein sequence ID" value="PPA38300.1"/>
    <property type="gene ID" value="WBGene00276669"/>
</dbReference>
<keyword evidence="2" id="KW-1185">Reference proteome</keyword>
<reference evidence="2" key="1">
    <citation type="journal article" date="2008" name="Nat. Genet.">
        <title>The Pristionchus pacificus genome provides a unique perspective on nematode lifestyle and parasitism.</title>
        <authorList>
            <person name="Dieterich C."/>
            <person name="Clifton S.W."/>
            <person name="Schuster L.N."/>
            <person name="Chinwalla A."/>
            <person name="Delehaunty K."/>
            <person name="Dinkelacker I."/>
            <person name="Fulton L."/>
            <person name="Fulton R."/>
            <person name="Godfrey J."/>
            <person name="Minx P."/>
            <person name="Mitreva M."/>
            <person name="Roeseler W."/>
            <person name="Tian H."/>
            <person name="Witte H."/>
            <person name="Yang S.P."/>
            <person name="Wilson R.K."/>
            <person name="Sommer R.J."/>
        </authorList>
    </citation>
    <scope>NUCLEOTIDE SEQUENCE [LARGE SCALE GENOMIC DNA]</scope>
    <source>
        <strain evidence="2">PS312</strain>
    </source>
</reference>
<reference evidence="1" key="2">
    <citation type="submission" date="2022-06" db="UniProtKB">
        <authorList>
            <consortium name="EnsemblMetazoa"/>
        </authorList>
    </citation>
    <scope>IDENTIFICATION</scope>
    <source>
        <strain evidence="1">PS312</strain>
    </source>
</reference>
<name>A0A2A6CFZ9_PRIPA</name>
<gene>
    <name evidence="1" type="primary">WBGene00276669</name>
</gene>
<organism evidence="1 2">
    <name type="scientific">Pristionchus pacificus</name>
    <name type="common">Parasitic nematode worm</name>
    <dbReference type="NCBI Taxonomy" id="54126"/>
    <lineage>
        <taxon>Eukaryota</taxon>
        <taxon>Metazoa</taxon>
        <taxon>Ecdysozoa</taxon>
        <taxon>Nematoda</taxon>
        <taxon>Chromadorea</taxon>
        <taxon>Rhabditida</taxon>
        <taxon>Rhabditina</taxon>
        <taxon>Diplogasteromorpha</taxon>
        <taxon>Diplogasteroidea</taxon>
        <taxon>Neodiplogasteridae</taxon>
        <taxon>Pristionchus</taxon>
    </lineage>
</organism>
<accession>A0A2A6CFZ9</accession>
<protein>
    <submittedName>
        <fullName evidence="1">Uncharacterized protein</fullName>
    </submittedName>
</protein>
<dbReference type="Proteomes" id="UP000005239">
    <property type="component" value="Unassembled WGS sequence"/>
</dbReference>
<evidence type="ECO:0000313" key="2">
    <source>
        <dbReference type="Proteomes" id="UP000005239"/>
    </source>
</evidence>